<gene>
    <name evidence="1" type="ORF">BN424_1231</name>
</gene>
<protein>
    <recommendedName>
        <fullName evidence="3">LXG domain-containing protein</fullName>
    </recommendedName>
</protein>
<keyword evidence="2" id="KW-1185">Reference proteome</keyword>
<evidence type="ECO:0000313" key="2">
    <source>
        <dbReference type="Proteomes" id="UP000000212"/>
    </source>
</evidence>
<dbReference type="KEGG" id="cml:BN424_1231"/>
<proteinExistence type="predicted"/>
<name>K8EFR4_CARML</name>
<organism evidence="1 2">
    <name type="scientific">Carnobacterium maltaromaticum LMA28</name>
    <dbReference type="NCBI Taxonomy" id="1234679"/>
    <lineage>
        <taxon>Bacteria</taxon>
        <taxon>Bacillati</taxon>
        <taxon>Bacillota</taxon>
        <taxon>Bacilli</taxon>
        <taxon>Lactobacillales</taxon>
        <taxon>Carnobacteriaceae</taxon>
        <taxon>Carnobacterium</taxon>
    </lineage>
</organism>
<dbReference type="EMBL" id="HE999757">
    <property type="protein sequence ID" value="CCO10673.2"/>
    <property type="molecule type" value="Genomic_DNA"/>
</dbReference>
<reference evidence="2" key="1">
    <citation type="journal article" date="2013" name="Genome Announc.">
        <title>Complete Chromosome Sequence of Carnobacterium maltaromaticum LMA 28.</title>
        <authorList>
            <person name="Cailliez-Grimal C."/>
            <person name="Chaillou S."/>
            <person name="Anba-Mondoloni J."/>
            <person name="Loux V."/>
            <person name="Afzal M.I."/>
            <person name="Rahman A."/>
            <person name="Kergourlay G."/>
            <person name="Champomier-Verges M.C."/>
            <person name="Zagorec M."/>
            <person name="Dalgaard P."/>
            <person name="Leisner J.J."/>
            <person name="Prevost H."/>
            <person name="Revol-Junelles A.M."/>
            <person name="Borges F."/>
        </authorList>
    </citation>
    <scope>NUCLEOTIDE SEQUENCE</scope>
    <source>
        <strain evidence="2">LMA28</strain>
    </source>
</reference>
<dbReference type="HOGENOM" id="CLU_2272320_0_0_9"/>
<evidence type="ECO:0000313" key="1">
    <source>
        <dbReference type="EMBL" id="CCO10673.2"/>
    </source>
</evidence>
<dbReference type="AlphaFoldDB" id="K8EFR4"/>
<dbReference type="Proteomes" id="UP000000212">
    <property type="component" value="Chromosome"/>
</dbReference>
<accession>K8EFR4</accession>
<sequence length="102" mass="11527">MGKEKFFVNPTEMEKIASYLDQINKEFEGNAKAAAKKIISSSFYKEGKAKEVFSSYQDITNKSFEVTQHYNRAFQLVVMAMEEAMALDQALAAKITGEQELT</sequence>
<dbReference type="STRING" id="1234679.BN424_1231"/>
<dbReference type="RefSeq" id="WP_015076021.1">
    <property type="nucleotide sequence ID" value="NC_019425.2"/>
</dbReference>
<evidence type="ECO:0008006" key="3">
    <source>
        <dbReference type="Google" id="ProtNLM"/>
    </source>
</evidence>